<keyword evidence="2" id="KW-0472">Membrane</keyword>
<dbReference type="EMBL" id="AP019309">
    <property type="protein sequence ID" value="BBH25182.1"/>
    <property type="molecule type" value="Genomic_DNA"/>
</dbReference>
<evidence type="ECO:0000313" key="4">
    <source>
        <dbReference type="Proteomes" id="UP000268059"/>
    </source>
</evidence>
<organism evidence="3 4">
    <name type="scientific">Intestinibaculum porci</name>
    <dbReference type="NCBI Taxonomy" id="2487118"/>
    <lineage>
        <taxon>Bacteria</taxon>
        <taxon>Bacillati</taxon>
        <taxon>Bacillota</taxon>
        <taxon>Erysipelotrichia</taxon>
        <taxon>Erysipelotrichales</taxon>
        <taxon>Erysipelotrichaceae</taxon>
        <taxon>Intestinibaculum</taxon>
    </lineage>
</organism>
<dbReference type="Gene3D" id="2.60.40.10">
    <property type="entry name" value="Immunoglobulins"/>
    <property type="match status" value="1"/>
</dbReference>
<reference evidence="3 4" key="1">
    <citation type="submission" date="2018-11" db="EMBL/GenBank/DDBJ databases">
        <title>Novel Erysipelotrichaceae bacterium isolated from small intestine of a swine.</title>
        <authorList>
            <person name="Kim J.S."/>
            <person name="Choe H."/>
            <person name="Lee Y.R."/>
            <person name="Kim K.M."/>
            <person name="Park D.S."/>
        </authorList>
    </citation>
    <scope>NUCLEOTIDE SEQUENCE [LARGE SCALE GENOMIC DNA]</scope>
    <source>
        <strain evidence="3 4">SG0102</strain>
    </source>
</reference>
<keyword evidence="2" id="KW-1133">Transmembrane helix</keyword>
<evidence type="ECO:0000313" key="3">
    <source>
        <dbReference type="EMBL" id="BBH25182.1"/>
    </source>
</evidence>
<feature type="region of interest" description="Disordered" evidence="1">
    <location>
        <begin position="146"/>
        <end position="178"/>
    </location>
</feature>
<dbReference type="Proteomes" id="UP000268059">
    <property type="component" value="Chromosome"/>
</dbReference>
<keyword evidence="2" id="KW-0812">Transmembrane</keyword>
<protein>
    <submittedName>
        <fullName evidence="3">Uncharacterized protein</fullName>
    </submittedName>
</protein>
<dbReference type="RefSeq" id="WP_125118152.1">
    <property type="nucleotide sequence ID" value="NZ_AP019309.1"/>
</dbReference>
<accession>A0A3G9J3L8</accession>
<dbReference type="KEGG" id="ebm:SG0102_01160"/>
<gene>
    <name evidence="3" type="ORF">SG0102_01160</name>
</gene>
<keyword evidence="4" id="KW-1185">Reference proteome</keyword>
<sequence length="211" mass="24851">MFFSDFFDINAEETIRKKKCSITLNINEENGIILLYPIAYYKKNKYTLNGRYKKTLKNKNIDYILQSSQLINKITSKDKKAFRYERIIENKKVKFYGLNRGIYFIRQSKTQDGYYSIKPFIVSIPQKNSDGTKCYDITGNPKVERFNSKESSNYKSKTKDNGNKLKSQKRKNQSVSTKVQVNTEDNTDVLYMEVVFGISLLILWVYIRLKK</sequence>
<evidence type="ECO:0000256" key="2">
    <source>
        <dbReference type="SAM" id="Phobius"/>
    </source>
</evidence>
<dbReference type="AlphaFoldDB" id="A0A3G9J3L8"/>
<dbReference type="InterPro" id="IPR013783">
    <property type="entry name" value="Ig-like_fold"/>
</dbReference>
<evidence type="ECO:0000256" key="1">
    <source>
        <dbReference type="SAM" id="MobiDB-lite"/>
    </source>
</evidence>
<name>A0A3G9J3L8_9FIRM</name>
<proteinExistence type="predicted"/>
<dbReference type="InParanoid" id="A0A3G9J3L8"/>
<feature type="transmembrane region" description="Helical" evidence="2">
    <location>
        <begin position="189"/>
        <end position="207"/>
    </location>
</feature>